<name>A0A430R056_THESC</name>
<evidence type="ECO:0000313" key="5">
    <source>
        <dbReference type="Proteomes" id="UP000287439"/>
    </source>
</evidence>
<dbReference type="AlphaFoldDB" id="A0A430R056"/>
<evidence type="ECO:0000313" key="3">
    <source>
        <dbReference type="EMBL" id="RTI06038.1"/>
    </source>
</evidence>
<dbReference type="Proteomes" id="UP000287439">
    <property type="component" value="Unassembled WGS sequence"/>
</dbReference>
<evidence type="ECO:0000313" key="6">
    <source>
        <dbReference type="Proteomes" id="UP000288082"/>
    </source>
</evidence>
<dbReference type="EMBL" id="PELM01000399">
    <property type="protein sequence ID" value="RTH00810.1"/>
    <property type="molecule type" value="Genomic_DNA"/>
</dbReference>
<dbReference type="EMBL" id="PEMG01000409">
    <property type="protein sequence ID" value="RTI06038.1"/>
    <property type="molecule type" value="Genomic_DNA"/>
</dbReference>
<accession>A0A430R056</accession>
<sequence length="90" mass="10289">MREMSYQEAEGKALKVLVDGIGEALVLEGEGGFYALYYFFGLYGLKAPHPEETPDWVEGPKPSPEGFRHPYDQARWLEENGYQLFINESK</sequence>
<organism evidence="1 6">
    <name type="scientific">Thermus scotoductus</name>
    <dbReference type="NCBI Taxonomy" id="37636"/>
    <lineage>
        <taxon>Bacteria</taxon>
        <taxon>Thermotogati</taxon>
        <taxon>Deinococcota</taxon>
        <taxon>Deinococci</taxon>
        <taxon>Thermales</taxon>
        <taxon>Thermaceae</taxon>
        <taxon>Thermus</taxon>
    </lineage>
</organism>
<reference evidence="4 5" key="1">
    <citation type="journal article" date="2019" name="Extremophiles">
        <title>Biogeography of thermophiles and predominance of Thermus scotoductus in domestic water heaters.</title>
        <authorList>
            <person name="Wilpiszeski R.L."/>
            <person name="Zhang Z."/>
            <person name="House C.H."/>
        </authorList>
    </citation>
    <scope>NUCLEOTIDE SEQUENCE [LARGE SCALE GENOMIC DNA]</scope>
    <source>
        <strain evidence="3 4">17_S17</strain>
        <strain evidence="2 5">28_S28</strain>
        <strain evidence="1 6">38_S38</strain>
    </source>
</reference>
<protein>
    <submittedName>
        <fullName evidence="1">Annexin VII</fullName>
    </submittedName>
</protein>
<gene>
    <name evidence="3" type="ORF">CSW30_10705</name>
    <name evidence="2" type="ORF">CSW41_04070</name>
    <name evidence="1" type="ORF">CSW50_10210</name>
</gene>
<evidence type="ECO:0000313" key="2">
    <source>
        <dbReference type="EMBL" id="RTH19394.1"/>
    </source>
</evidence>
<dbReference type="Proteomes" id="UP000287173">
    <property type="component" value="Unassembled WGS sequence"/>
</dbReference>
<dbReference type="RefSeq" id="WP_126187749.1">
    <property type="nucleotide sequence ID" value="NZ_PELM01000399.1"/>
</dbReference>
<dbReference type="Proteomes" id="UP000288082">
    <property type="component" value="Unassembled WGS sequence"/>
</dbReference>
<evidence type="ECO:0000313" key="1">
    <source>
        <dbReference type="EMBL" id="RTH00810.1"/>
    </source>
</evidence>
<proteinExistence type="predicted"/>
<dbReference type="EMBL" id="PELV01000106">
    <property type="protein sequence ID" value="RTH19394.1"/>
    <property type="molecule type" value="Genomic_DNA"/>
</dbReference>
<evidence type="ECO:0000313" key="4">
    <source>
        <dbReference type="Proteomes" id="UP000287173"/>
    </source>
</evidence>
<comment type="caution">
    <text evidence="1">The sequence shown here is derived from an EMBL/GenBank/DDBJ whole genome shotgun (WGS) entry which is preliminary data.</text>
</comment>